<evidence type="ECO:0000259" key="3">
    <source>
        <dbReference type="PROSITE" id="PS50969"/>
    </source>
</evidence>
<dbReference type="InterPro" id="IPR023214">
    <property type="entry name" value="HAD_sf"/>
</dbReference>
<feature type="compositionally biased region" description="Basic and acidic residues" evidence="2">
    <location>
        <begin position="42"/>
        <end position="64"/>
    </location>
</feature>
<keyword evidence="1" id="KW-0813">Transport</keyword>
<dbReference type="OrthoDB" id="277011at2759"/>
<name>A0A0S4J952_BODSA</name>
<dbReference type="EMBL" id="CYKH01001603">
    <property type="protein sequence ID" value="CUG87934.1"/>
    <property type="molecule type" value="Genomic_DNA"/>
</dbReference>
<organism evidence="4 5">
    <name type="scientific">Bodo saltans</name>
    <name type="common">Flagellated protozoan</name>
    <dbReference type="NCBI Taxonomy" id="75058"/>
    <lineage>
        <taxon>Eukaryota</taxon>
        <taxon>Discoba</taxon>
        <taxon>Euglenozoa</taxon>
        <taxon>Kinetoplastea</taxon>
        <taxon>Metakinetoplastina</taxon>
        <taxon>Eubodonida</taxon>
        <taxon>Bodonidae</taxon>
        <taxon>Bodo</taxon>
    </lineage>
</organism>
<keyword evidence="5" id="KW-1185">Reference proteome</keyword>
<gene>
    <name evidence="4" type="ORF">BSAL_12755</name>
</gene>
<feature type="domain" description="FCP1 homology" evidence="3">
    <location>
        <begin position="76"/>
        <end position="265"/>
    </location>
</feature>
<dbReference type="Pfam" id="PF03031">
    <property type="entry name" value="NIF"/>
    <property type="match status" value="2"/>
</dbReference>
<proteinExistence type="inferred from homology"/>
<dbReference type="InterPro" id="IPR050365">
    <property type="entry name" value="TIM50"/>
</dbReference>
<keyword evidence="1" id="KW-0653">Protein transport</keyword>
<keyword evidence="1" id="KW-0809">Transit peptide</keyword>
<evidence type="ECO:0000256" key="1">
    <source>
        <dbReference type="RuleBase" id="RU365079"/>
    </source>
</evidence>
<dbReference type="InterPro" id="IPR004274">
    <property type="entry name" value="FCP1_dom"/>
</dbReference>
<dbReference type="VEuPathDB" id="TriTrypDB:BSAL_12755"/>
<protein>
    <recommendedName>
        <fullName evidence="1">Mitochondrial import inner membrane translocase subunit TIM50</fullName>
    </recommendedName>
</protein>
<dbReference type="GO" id="GO:0015031">
    <property type="term" value="P:protein transport"/>
    <property type="evidence" value="ECO:0007669"/>
    <property type="project" value="UniProtKB-KW"/>
</dbReference>
<evidence type="ECO:0000313" key="4">
    <source>
        <dbReference type="EMBL" id="CUG87934.1"/>
    </source>
</evidence>
<comment type="subcellular location">
    <subcellularLocation>
        <location evidence="1">Mitochondrion inner membrane</location>
        <topology evidence="1">Single-pass membrane protein</topology>
    </subcellularLocation>
</comment>
<evidence type="ECO:0000256" key="2">
    <source>
        <dbReference type="SAM" id="MobiDB-lite"/>
    </source>
</evidence>
<dbReference type="AlphaFoldDB" id="A0A0S4J952"/>
<dbReference type="SUPFAM" id="SSF56784">
    <property type="entry name" value="HAD-like"/>
    <property type="match status" value="1"/>
</dbReference>
<feature type="region of interest" description="Disordered" evidence="2">
    <location>
        <begin position="36"/>
        <end position="64"/>
    </location>
</feature>
<keyword evidence="1" id="KW-0496">Mitochondrion</keyword>
<comment type="subunit">
    <text evidence="1">Component of the TIM23 complex.</text>
</comment>
<dbReference type="Proteomes" id="UP000051952">
    <property type="component" value="Unassembled WGS sequence"/>
</dbReference>
<sequence>MSALETGTQDVRIVLARRRNHRAHWTVPLPIVVPTEMPLGRKAPESRSKKESSKPPKKTELQRQRNGDMVGLIKCVARKKHTLVLDIDHTLLAFCERWDHENSRLENRLVILRPHVGAFLKEMHELFEVVLWTASNASHGGAMTTLLEEAAGLQPSACYDATVPWGFFDSPELVSADEAATMRFEPDVDRDRVNWCLLTAEHVLEPMNKMKFIPILGRDASSVIMIDDNVRSFTLTPRAGVKINAFYGKATDSELDGLLPMLRAVANADNAVEELDHWRQDEYVKCDNFEDNMNLRTEARKCILGAVLSERRNEPIPALVQSTGNETLTHIAMKHAKLLFPQAFD</sequence>
<dbReference type="PANTHER" id="PTHR12210">
    <property type="entry name" value="DULLARD PROTEIN PHOSPHATASE"/>
    <property type="match status" value="1"/>
</dbReference>
<reference evidence="5" key="1">
    <citation type="submission" date="2015-09" db="EMBL/GenBank/DDBJ databases">
        <authorList>
            <consortium name="Pathogen Informatics"/>
        </authorList>
    </citation>
    <scope>NUCLEOTIDE SEQUENCE [LARGE SCALE GENOMIC DNA]</scope>
    <source>
        <strain evidence="5">Lake Konstanz</strain>
    </source>
</reference>
<evidence type="ECO:0000313" key="5">
    <source>
        <dbReference type="Proteomes" id="UP000051952"/>
    </source>
</evidence>
<dbReference type="GO" id="GO:0005744">
    <property type="term" value="C:TIM23 mitochondrial import inner membrane translocase complex"/>
    <property type="evidence" value="ECO:0007669"/>
    <property type="project" value="UniProtKB-UniRule"/>
</dbReference>
<dbReference type="PROSITE" id="PS50969">
    <property type="entry name" value="FCP1"/>
    <property type="match status" value="1"/>
</dbReference>
<dbReference type="InterPro" id="IPR036412">
    <property type="entry name" value="HAD-like_sf"/>
</dbReference>
<dbReference type="Gene3D" id="3.40.50.1000">
    <property type="entry name" value="HAD superfamily/HAD-like"/>
    <property type="match status" value="1"/>
</dbReference>
<dbReference type="SMART" id="SM00577">
    <property type="entry name" value="CPDc"/>
    <property type="match status" value="1"/>
</dbReference>
<keyword evidence="1" id="KW-0811">Translocation</keyword>
<accession>A0A0S4J952</accession>
<comment type="similarity">
    <text evidence="1">Belongs to the TIM50 family.</text>
</comment>
<comment type="function">
    <text evidence="1">Essential component of the TIM23 complex, a complex that mediates the translocation of transit peptide-containing proteins across the mitochondrial inner membrane.</text>
</comment>